<dbReference type="PANTHER" id="PTHR37984:SF5">
    <property type="entry name" value="PROTEIN NYNRIN-LIKE"/>
    <property type="match status" value="1"/>
</dbReference>
<reference evidence="8" key="1">
    <citation type="submission" date="2013-04" db="EMBL/GenBank/DDBJ databases">
        <authorList>
            <person name="Qu J."/>
            <person name="Murali S.C."/>
            <person name="Bandaranaike D."/>
            <person name="Bellair M."/>
            <person name="Blankenburg K."/>
            <person name="Chao H."/>
            <person name="Dinh H."/>
            <person name="Doddapaneni H."/>
            <person name="Downs B."/>
            <person name="Dugan-Rocha S."/>
            <person name="Elkadiri S."/>
            <person name="Gnanaolivu R.D."/>
            <person name="Hernandez B."/>
            <person name="Javaid M."/>
            <person name="Jayaseelan J.C."/>
            <person name="Lee S."/>
            <person name="Li M."/>
            <person name="Ming W."/>
            <person name="Munidasa M."/>
            <person name="Muniz J."/>
            <person name="Nguyen L."/>
            <person name="Ongeri F."/>
            <person name="Osuji N."/>
            <person name="Pu L.-L."/>
            <person name="Puazo M."/>
            <person name="Qu C."/>
            <person name="Quiroz J."/>
            <person name="Raj R."/>
            <person name="Weissenberger G."/>
            <person name="Xin Y."/>
            <person name="Zou X."/>
            <person name="Han Y."/>
            <person name="Richards S."/>
            <person name="Worley K."/>
            <person name="Muzny D."/>
            <person name="Gibbs R."/>
        </authorList>
    </citation>
    <scope>NUCLEOTIDE SEQUENCE</scope>
    <source>
        <strain evidence="8">Sampled in the wild</strain>
    </source>
</reference>
<protein>
    <recommendedName>
        <fullName evidence="7">Reverse transcriptase RNase H-like domain-containing protein</fullName>
    </recommendedName>
</protein>
<dbReference type="AlphaFoldDB" id="A0A8K0KQ12"/>
<dbReference type="PANTHER" id="PTHR37984">
    <property type="entry name" value="PROTEIN CBG26694"/>
    <property type="match status" value="1"/>
</dbReference>
<comment type="caution">
    <text evidence="8">The sequence shown here is derived from an EMBL/GenBank/DDBJ whole genome shotgun (WGS) entry which is preliminary data.</text>
</comment>
<dbReference type="InterPro" id="IPR050951">
    <property type="entry name" value="Retrovirus_Pol_polyprotein"/>
</dbReference>
<keyword evidence="4" id="KW-0255">Endonuclease</keyword>
<keyword evidence="6" id="KW-0695">RNA-directed DNA polymerase</keyword>
<proteinExistence type="predicted"/>
<accession>A0A8K0KQ12</accession>
<evidence type="ECO:0000259" key="7">
    <source>
        <dbReference type="Pfam" id="PF17917"/>
    </source>
</evidence>
<gene>
    <name evidence="8" type="ORF">J437_LFUL019116</name>
</gene>
<sequence>MDELLQGIDCTGTLLDDIIITSPTRQEHLQNLSEVLKRLKQARLCLKLAKCWFMQKSQGIHPTEEKVEAIKKTPTPRNVKDLRAFLGSIDFHEHFIPQLHACCADLHHLISKQRNQATVVPYDETRPLVLACDASEHGVGVVLFQTMGVGQDQPITYASRTLTEVERHYAPIDQEALVLVFVVGKFHNYLWGRPFKLKTDHKPLERIFGEKPDLSKVANRLQHWALYLNEYNYKVEYQPGKENQCADALFWLPMPTAIKSLRDRKFFLLSYRNTPHATIGKAPDELFLGRRLPTLLDHLKPDPRNKMEIEVWKQKVYHEANVRVRSFRQGDEVWVKNECKPGWHPGVVERRTGKLSFEVLI</sequence>
<keyword evidence="5" id="KW-0378">Hydrolase</keyword>
<keyword evidence="3" id="KW-0540">Nuclease</keyword>
<organism evidence="8 9">
    <name type="scientific">Ladona fulva</name>
    <name type="common">Scarce chaser dragonfly</name>
    <name type="synonym">Libellula fulva</name>
    <dbReference type="NCBI Taxonomy" id="123851"/>
    <lineage>
        <taxon>Eukaryota</taxon>
        <taxon>Metazoa</taxon>
        <taxon>Ecdysozoa</taxon>
        <taxon>Arthropoda</taxon>
        <taxon>Hexapoda</taxon>
        <taxon>Insecta</taxon>
        <taxon>Pterygota</taxon>
        <taxon>Palaeoptera</taxon>
        <taxon>Odonata</taxon>
        <taxon>Epiprocta</taxon>
        <taxon>Anisoptera</taxon>
        <taxon>Libelluloidea</taxon>
        <taxon>Libellulidae</taxon>
        <taxon>Ladona</taxon>
    </lineage>
</organism>
<dbReference type="EMBL" id="KZ309616">
    <property type="protein sequence ID" value="KAG8239364.1"/>
    <property type="molecule type" value="Genomic_DNA"/>
</dbReference>
<evidence type="ECO:0000313" key="8">
    <source>
        <dbReference type="EMBL" id="KAG8239364.1"/>
    </source>
</evidence>
<evidence type="ECO:0000313" key="9">
    <source>
        <dbReference type="Proteomes" id="UP000792457"/>
    </source>
</evidence>
<dbReference type="FunFam" id="3.10.20.370:FF:000001">
    <property type="entry name" value="Retrovirus-related Pol polyprotein from transposon 17.6-like protein"/>
    <property type="match status" value="1"/>
</dbReference>
<dbReference type="SUPFAM" id="SSF56672">
    <property type="entry name" value="DNA/RNA polymerases"/>
    <property type="match status" value="1"/>
</dbReference>
<evidence type="ECO:0000256" key="4">
    <source>
        <dbReference type="ARBA" id="ARBA00022759"/>
    </source>
</evidence>
<evidence type="ECO:0000256" key="2">
    <source>
        <dbReference type="ARBA" id="ARBA00022695"/>
    </source>
</evidence>
<reference evidence="8" key="2">
    <citation type="submission" date="2017-10" db="EMBL/GenBank/DDBJ databases">
        <title>Ladona fulva Genome sequencing and assembly.</title>
        <authorList>
            <person name="Murali S."/>
            <person name="Richards S."/>
            <person name="Bandaranaike D."/>
            <person name="Bellair M."/>
            <person name="Blankenburg K."/>
            <person name="Chao H."/>
            <person name="Dinh H."/>
            <person name="Doddapaneni H."/>
            <person name="Dugan-Rocha S."/>
            <person name="Elkadiri S."/>
            <person name="Gnanaolivu R."/>
            <person name="Hernandez B."/>
            <person name="Skinner E."/>
            <person name="Javaid M."/>
            <person name="Lee S."/>
            <person name="Li M."/>
            <person name="Ming W."/>
            <person name="Munidasa M."/>
            <person name="Muniz J."/>
            <person name="Nguyen L."/>
            <person name="Hughes D."/>
            <person name="Osuji N."/>
            <person name="Pu L.-L."/>
            <person name="Puazo M."/>
            <person name="Qu C."/>
            <person name="Quiroz J."/>
            <person name="Raj R."/>
            <person name="Weissenberger G."/>
            <person name="Xin Y."/>
            <person name="Zou X."/>
            <person name="Han Y."/>
            <person name="Worley K."/>
            <person name="Muzny D."/>
            <person name="Gibbs R."/>
        </authorList>
    </citation>
    <scope>NUCLEOTIDE SEQUENCE</scope>
    <source>
        <strain evidence="8">Sampled in the wild</strain>
    </source>
</reference>
<dbReference type="OrthoDB" id="5985335at2759"/>
<feature type="domain" description="Reverse transcriptase RNase H-like" evidence="7">
    <location>
        <begin position="123"/>
        <end position="231"/>
    </location>
</feature>
<dbReference type="CDD" id="cd09274">
    <property type="entry name" value="RNase_HI_RT_Ty3"/>
    <property type="match status" value="1"/>
</dbReference>
<evidence type="ECO:0000256" key="3">
    <source>
        <dbReference type="ARBA" id="ARBA00022722"/>
    </source>
</evidence>
<dbReference type="InterPro" id="IPR043502">
    <property type="entry name" value="DNA/RNA_pol_sf"/>
</dbReference>
<dbReference type="Gene3D" id="3.30.70.270">
    <property type="match status" value="2"/>
</dbReference>
<keyword evidence="9" id="KW-1185">Reference proteome</keyword>
<evidence type="ECO:0000256" key="5">
    <source>
        <dbReference type="ARBA" id="ARBA00022801"/>
    </source>
</evidence>
<evidence type="ECO:0000256" key="6">
    <source>
        <dbReference type="ARBA" id="ARBA00022918"/>
    </source>
</evidence>
<evidence type="ECO:0000256" key="1">
    <source>
        <dbReference type="ARBA" id="ARBA00022679"/>
    </source>
</evidence>
<keyword evidence="1" id="KW-0808">Transferase</keyword>
<dbReference type="InterPro" id="IPR043128">
    <property type="entry name" value="Rev_trsase/Diguanyl_cyclase"/>
</dbReference>
<dbReference type="Proteomes" id="UP000792457">
    <property type="component" value="Unassembled WGS sequence"/>
</dbReference>
<dbReference type="GO" id="GO:0003964">
    <property type="term" value="F:RNA-directed DNA polymerase activity"/>
    <property type="evidence" value="ECO:0007669"/>
    <property type="project" value="UniProtKB-KW"/>
</dbReference>
<dbReference type="GO" id="GO:0004519">
    <property type="term" value="F:endonuclease activity"/>
    <property type="evidence" value="ECO:0007669"/>
    <property type="project" value="UniProtKB-KW"/>
</dbReference>
<dbReference type="Pfam" id="PF17917">
    <property type="entry name" value="RT_RNaseH"/>
    <property type="match status" value="1"/>
</dbReference>
<dbReference type="InterPro" id="IPR041373">
    <property type="entry name" value="RT_RNaseH"/>
</dbReference>
<feature type="non-terminal residue" evidence="8">
    <location>
        <position position="1"/>
    </location>
</feature>
<name>A0A8K0KQ12_LADFU</name>
<dbReference type="Gene3D" id="3.10.20.370">
    <property type="match status" value="1"/>
</dbReference>
<keyword evidence="2" id="KW-0548">Nucleotidyltransferase</keyword>
<dbReference type="GO" id="GO:0016787">
    <property type="term" value="F:hydrolase activity"/>
    <property type="evidence" value="ECO:0007669"/>
    <property type="project" value="UniProtKB-KW"/>
</dbReference>